<evidence type="ECO:0000256" key="10">
    <source>
        <dbReference type="RuleBase" id="RU003525"/>
    </source>
</evidence>
<dbReference type="Pfam" id="PF10588">
    <property type="entry name" value="NADH-G_4Fe-4S_3"/>
    <property type="match status" value="1"/>
</dbReference>
<evidence type="ECO:0000256" key="8">
    <source>
        <dbReference type="ARBA" id="ARBA00023027"/>
    </source>
</evidence>
<dbReference type="EMBL" id="CP133270">
    <property type="protein sequence ID" value="WVX67215.1"/>
    <property type="molecule type" value="Genomic_DNA"/>
</dbReference>
<accession>A0ABZ2C7E1</accession>
<keyword evidence="10" id="KW-0874">Quinone</keyword>
<feature type="domain" description="2Fe-2S ferredoxin-type" evidence="11">
    <location>
        <begin position="2"/>
        <end position="78"/>
    </location>
</feature>
<dbReference type="InterPro" id="IPR019574">
    <property type="entry name" value="NADH_UbQ_OxRdtase_Gsu_4Fe4S-bd"/>
</dbReference>
<organism evidence="14 15">
    <name type="scientific">Candidatus Bealeia paramacronuclearis</name>
    <dbReference type="NCBI Taxonomy" id="1921001"/>
    <lineage>
        <taxon>Bacteria</taxon>
        <taxon>Pseudomonadati</taxon>
        <taxon>Pseudomonadota</taxon>
        <taxon>Alphaproteobacteria</taxon>
        <taxon>Holosporales</taxon>
        <taxon>Holosporaceae</taxon>
        <taxon>Candidatus Bealeia</taxon>
    </lineage>
</organism>
<dbReference type="InterPro" id="IPR006656">
    <property type="entry name" value="Mopterin_OxRdtase"/>
</dbReference>
<evidence type="ECO:0000256" key="2">
    <source>
        <dbReference type="ARBA" id="ARBA00005404"/>
    </source>
</evidence>
<dbReference type="InterPro" id="IPR054351">
    <property type="entry name" value="NADH_UbQ_OxRdtase_ferredoxin"/>
</dbReference>
<evidence type="ECO:0000256" key="1">
    <source>
        <dbReference type="ARBA" id="ARBA00001966"/>
    </source>
</evidence>
<dbReference type="InterPro" id="IPR001041">
    <property type="entry name" value="2Fe-2S_ferredoxin-type"/>
</dbReference>
<protein>
    <recommendedName>
        <fullName evidence="10">NADH-quinone oxidoreductase</fullName>
        <ecNumber evidence="10">7.1.1.-</ecNumber>
    </recommendedName>
</protein>
<dbReference type="Gene3D" id="3.40.228.10">
    <property type="entry name" value="Dimethylsulfoxide Reductase, domain 2"/>
    <property type="match status" value="1"/>
</dbReference>
<evidence type="ECO:0000256" key="6">
    <source>
        <dbReference type="ARBA" id="ARBA00023004"/>
    </source>
</evidence>
<dbReference type="Pfam" id="PF09326">
    <property type="entry name" value="NADH_dhqG_C"/>
    <property type="match status" value="1"/>
</dbReference>
<keyword evidence="6 10" id="KW-0408">Iron</keyword>
<evidence type="ECO:0000256" key="9">
    <source>
        <dbReference type="ARBA" id="ARBA00047712"/>
    </source>
</evidence>
<dbReference type="InterPro" id="IPR050123">
    <property type="entry name" value="Prok_molybdopt-oxidoreductase"/>
</dbReference>
<keyword evidence="4 10" id="KW-0479">Metal-binding</keyword>
<dbReference type="Proteomes" id="UP001330434">
    <property type="component" value="Chromosome"/>
</dbReference>
<evidence type="ECO:0000259" key="12">
    <source>
        <dbReference type="PROSITE" id="PS51669"/>
    </source>
</evidence>
<dbReference type="Pfam" id="PF00384">
    <property type="entry name" value="Molybdopterin"/>
    <property type="match status" value="1"/>
</dbReference>
<reference evidence="14 15" key="1">
    <citation type="journal article" date="2024" name="Environ. Microbiol.">
        <title>Novel evolutionary insights on the interactions of the Holosporales (Alphaproteobacteria) with eukaryotic hosts from comparative genomics.</title>
        <authorList>
            <person name="Giovannini M."/>
            <person name="Petroni G."/>
            <person name="Castelli M."/>
        </authorList>
    </citation>
    <scope>NUCLEOTIDE SEQUENCE [LARGE SCALE GENOMIC DNA]</scope>
    <source>
        <strain evidence="14 15">US_Bl 15I1</strain>
    </source>
</reference>
<dbReference type="PANTHER" id="PTHR43105">
    <property type="entry name" value="RESPIRATORY NITRATE REDUCTASE"/>
    <property type="match status" value="1"/>
</dbReference>
<dbReference type="Gene3D" id="3.30.70.20">
    <property type="match status" value="1"/>
</dbReference>
<dbReference type="PROSITE" id="PS00641">
    <property type="entry name" value="COMPLEX1_75K_1"/>
    <property type="match status" value="1"/>
</dbReference>
<dbReference type="InterPro" id="IPR015405">
    <property type="entry name" value="NDUFS1-like_C"/>
</dbReference>
<keyword evidence="5 10" id="KW-1278">Translocase</keyword>
<evidence type="ECO:0000256" key="4">
    <source>
        <dbReference type="ARBA" id="ARBA00022723"/>
    </source>
</evidence>
<dbReference type="InterPro" id="IPR006963">
    <property type="entry name" value="Mopterin_OxRdtase_4Fe-4S_dom"/>
</dbReference>
<dbReference type="PANTHER" id="PTHR43105:SF13">
    <property type="entry name" value="NADH-UBIQUINONE OXIDOREDUCTASE 75 KDA SUBUNIT, MITOCHONDRIAL"/>
    <property type="match status" value="1"/>
</dbReference>
<evidence type="ECO:0000313" key="15">
    <source>
        <dbReference type="Proteomes" id="UP001330434"/>
    </source>
</evidence>
<gene>
    <name evidence="14" type="ORF">Bealeia1_01413</name>
</gene>
<comment type="similarity">
    <text evidence="2 10">Belongs to the complex I 75 kDa subunit family.</text>
</comment>
<evidence type="ECO:0000256" key="7">
    <source>
        <dbReference type="ARBA" id="ARBA00023014"/>
    </source>
</evidence>
<comment type="function">
    <text evidence="10">NDH-1 shuttles electrons from NADH, via FMN and iron-sulfur (Fe-S) centers, to quinones in the respiratory chain. Couples the redox reaction to proton translocation (for every two electrons transferred, four hydrogen ions are translocated across the cytoplasmic membrane), and thus conserves the redox energy in a proton gradient.</text>
</comment>
<dbReference type="PROSITE" id="PS00643">
    <property type="entry name" value="COMPLEX1_75K_3"/>
    <property type="match status" value="1"/>
</dbReference>
<dbReference type="EC" id="7.1.1.-" evidence="10"/>
<evidence type="ECO:0000256" key="5">
    <source>
        <dbReference type="ARBA" id="ARBA00022967"/>
    </source>
</evidence>
<evidence type="ECO:0000259" key="11">
    <source>
        <dbReference type="PROSITE" id="PS51085"/>
    </source>
</evidence>
<dbReference type="InterPro" id="IPR036010">
    <property type="entry name" value="2Fe-2S_ferredoxin-like_sf"/>
</dbReference>
<feature type="domain" description="4Fe-4S His(Cys)3-ligated-type" evidence="13">
    <location>
        <begin position="78"/>
        <end position="117"/>
    </location>
</feature>
<comment type="cofactor">
    <cofactor evidence="1 10">
        <name>[4Fe-4S] cluster</name>
        <dbReference type="ChEBI" id="CHEBI:49883"/>
    </cofactor>
</comment>
<dbReference type="RefSeq" id="WP_331255994.1">
    <property type="nucleotide sequence ID" value="NZ_CP133270.1"/>
</dbReference>
<dbReference type="Gene3D" id="3.10.20.740">
    <property type="match status" value="1"/>
</dbReference>
<evidence type="ECO:0000256" key="3">
    <source>
        <dbReference type="ARBA" id="ARBA00022485"/>
    </source>
</evidence>
<dbReference type="CDD" id="cd02773">
    <property type="entry name" value="MopB_Res-Cmplx1_Nad11"/>
    <property type="match status" value="1"/>
</dbReference>
<evidence type="ECO:0000259" key="13">
    <source>
        <dbReference type="PROSITE" id="PS51839"/>
    </source>
</evidence>
<dbReference type="PROSITE" id="PS51669">
    <property type="entry name" value="4FE4S_MOW_BIS_MGD"/>
    <property type="match status" value="1"/>
</dbReference>
<dbReference type="InterPro" id="IPR000283">
    <property type="entry name" value="NADH_UbQ_OxRdtase_75kDa_su_CS"/>
</dbReference>
<name>A0ABZ2C7E1_9PROT</name>
<keyword evidence="7 10" id="KW-0411">Iron-sulfur</keyword>
<dbReference type="Pfam" id="PF13510">
    <property type="entry name" value="Fer2_4"/>
    <property type="match status" value="1"/>
</dbReference>
<comment type="cofactor">
    <cofactor evidence="10">
        <name>[2Fe-2S] cluster</name>
        <dbReference type="ChEBI" id="CHEBI:190135"/>
    </cofactor>
    <text evidence="10">Binds 1 [2Fe-2S] cluster per subunit.</text>
</comment>
<dbReference type="SUPFAM" id="SSF54862">
    <property type="entry name" value="4Fe-4S ferredoxins"/>
    <property type="match status" value="1"/>
</dbReference>
<dbReference type="PROSITE" id="PS51085">
    <property type="entry name" value="2FE2S_FER_2"/>
    <property type="match status" value="1"/>
</dbReference>
<dbReference type="SUPFAM" id="SSF54292">
    <property type="entry name" value="2Fe-2S ferredoxin-like"/>
    <property type="match status" value="1"/>
</dbReference>
<dbReference type="Gene3D" id="3.40.50.740">
    <property type="match status" value="2"/>
</dbReference>
<dbReference type="Pfam" id="PF22117">
    <property type="entry name" value="Fer4_Nqo3"/>
    <property type="match status" value="1"/>
</dbReference>
<dbReference type="CDD" id="cd00207">
    <property type="entry name" value="fer2"/>
    <property type="match status" value="1"/>
</dbReference>
<keyword evidence="3 10" id="KW-0004">4Fe-4S</keyword>
<dbReference type="SUPFAM" id="SSF53706">
    <property type="entry name" value="Formate dehydrogenase/DMSO reductase, domains 1-3"/>
    <property type="match status" value="1"/>
</dbReference>
<dbReference type="PROSITE" id="PS00642">
    <property type="entry name" value="COMPLEX1_75K_2"/>
    <property type="match status" value="1"/>
</dbReference>
<keyword evidence="10" id="KW-0001">2Fe-2S</keyword>
<evidence type="ECO:0000313" key="14">
    <source>
        <dbReference type="EMBL" id="WVX67215.1"/>
    </source>
</evidence>
<dbReference type="InterPro" id="IPR010228">
    <property type="entry name" value="NADH_UbQ_OxRdtase_Gsu"/>
</dbReference>
<dbReference type="Pfam" id="PF22151">
    <property type="entry name" value="Fer4_NDSU1"/>
    <property type="match status" value="1"/>
</dbReference>
<dbReference type="NCBIfam" id="TIGR01973">
    <property type="entry name" value="NuoG"/>
    <property type="match status" value="1"/>
</dbReference>
<proteinExistence type="inferred from homology"/>
<sequence length="696" mass="76733">MPKLTINDQPVEVPEGMTVLQACQMAGVEVPVFCYHDRLSVAGNCRMCLVEMEKSPKPVASCAMPAGEGMVIRTNTESIQKARKGVLELLLINHPLDCPICDQGGECDLQDITMAYGPDSSRFHLNKRAVPDKNFGPLIETAMNRCIHCTRCVRFATEVAGVPELGAVYRGEHMEIGTYVEKSITSELSGNMIDLCPVGALTSKPYAFKGRPWELSHTPSIDVLDAVGSAIRIDSRGREVMRILPRLNEDVNEEWISDKARFACDGLKYQRLDRPYVKDASGRLQESTWEEAFNTIAERVRETDGSKIGALAGNLADAESMVLLKELMTSLGSPHVDAREEGSILESGHRCSYIFNTSISGIDQADFVLLIGTNPRVEAPIINARIRKNYLYNGLQVALIGEAHDLTYPYAHLGNHPQILEEILKGKHTLAKLLQDAKCPMLILGEGALSRKDGSAILHLAREIAEKYGLIHQGKGNPSDHWNGFNILHKAASRVGALDLCIVPEKDGYGTAQIIEKADQGKLEIVYLLGADEIDVGKLKKTFVIYQGHHGDKGASVADVILPASAYTEKDGTYVNTEGRVQRAFKACSAPGDAREDWKILRALSETLGLPLPYNTLEEIRARMVEINPLFEEVDVLQRAPWTSFGKSGILEDSSFKESIENFYMTDSISRHSVTMAECTRQILGRDQEKRTGTHG</sequence>
<keyword evidence="15" id="KW-1185">Reference proteome</keyword>
<dbReference type="PROSITE" id="PS51839">
    <property type="entry name" value="4FE4S_HC3"/>
    <property type="match status" value="1"/>
</dbReference>
<keyword evidence="8 10" id="KW-0520">NAD</keyword>
<feature type="domain" description="4Fe-4S Mo/W bis-MGD-type" evidence="12">
    <location>
        <begin position="215"/>
        <end position="271"/>
    </location>
</feature>
<comment type="catalytic activity">
    <reaction evidence="9 10">
        <text>a quinone + NADH + 5 H(+)(in) = a quinol + NAD(+) + 4 H(+)(out)</text>
        <dbReference type="Rhea" id="RHEA:57888"/>
        <dbReference type="ChEBI" id="CHEBI:15378"/>
        <dbReference type="ChEBI" id="CHEBI:24646"/>
        <dbReference type="ChEBI" id="CHEBI:57540"/>
        <dbReference type="ChEBI" id="CHEBI:57945"/>
        <dbReference type="ChEBI" id="CHEBI:132124"/>
    </reaction>
</comment>
<dbReference type="SMART" id="SM00929">
    <property type="entry name" value="NADH-G_4Fe-4S_3"/>
    <property type="match status" value="1"/>
</dbReference>